<comment type="caution">
    <text evidence="1">The sequence shown here is derived from an EMBL/GenBank/DDBJ whole genome shotgun (WGS) entry which is preliminary data.</text>
</comment>
<dbReference type="Proteomes" id="UP000886501">
    <property type="component" value="Unassembled WGS sequence"/>
</dbReference>
<reference evidence="1" key="2">
    <citation type="journal article" date="2020" name="Nat. Commun.">
        <title>Large-scale genome sequencing of mycorrhizal fungi provides insights into the early evolution of symbiotic traits.</title>
        <authorList>
            <person name="Miyauchi S."/>
            <person name="Kiss E."/>
            <person name="Kuo A."/>
            <person name="Drula E."/>
            <person name="Kohler A."/>
            <person name="Sanchez-Garcia M."/>
            <person name="Morin E."/>
            <person name="Andreopoulos B."/>
            <person name="Barry K.W."/>
            <person name="Bonito G."/>
            <person name="Buee M."/>
            <person name="Carver A."/>
            <person name="Chen C."/>
            <person name="Cichocki N."/>
            <person name="Clum A."/>
            <person name="Culley D."/>
            <person name="Crous P.W."/>
            <person name="Fauchery L."/>
            <person name="Girlanda M."/>
            <person name="Hayes R.D."/>
            <person name="Keri Z."/>
            <person name="LaButti K."/>
            <person name="Lipzen A."/>
            <person name="Lombard V."/>
            <person name="Magnuson J."/>
            <person name="Maillard F."/>
            <person name="Murat C."/>
            <person name="Nolan M."/>
            <person name="Ohm R.A."/>
            <person name="Pangilinan J."/>
            <person name="Pereira M.F."/>
            <person name="Perotto S."/>
            <person name="Peter M."/>
            <person name="Pfister S."/>
            <person name="Riley R."/>
            <person name="Sitrit Y."/>
            <person name="Stielow J.B."/>
            <person name="Szollosi G."/>
            <person name="Zifcakova L."/>
            <person name="Stursova M."/>
            <person name="Spatafora J.W."/>
            <person name="Tedersoo L."/>
            <person name="Vaario L.M."/>
            <person name="Yamada A."/>
            <person name="Yan M."/>
            <person name="Wang P."/>
            <person name="Xu J."/>
            <person name="Bruns T."/>
            <person name="Baldrian P."/>
            <person name="Vilgalys R."/>
            <person name="Dunand C."/>
            <person name="Henrissat B."/>
            <person name="Grigoriev I.V."/>
            <person name="Hibbett D."/>
            <person name="Nagy L.G."/>
            <person name="Martin F.M."/>
        </authorList>
    </citation>
    <scope>NUCLEOTIDE SEQUENCE</scope>
    <source>
        <strain evidence="1">P2</strain>
    </source>
</reference>
<organism evidence="1 2">
    <name type="scientific">Thelephora ganbajun</name>
    <name type="common">Ganba fungus</name>
    <dbReference type="NCBI Taxonomy" id="370292"/>
    <lineage>
        <taxon>Eukaryota</taxon>
        <taxon>Fungi</taxon>
        <taxon>Dikarya</taxon>
        <taxon>Basidiomycota</taxon>
        <taxon>Agaricomycotina</taxon>
        <taxon>Agaricomycetes</taxon>
        <taxon>Thelephorales</taxon>
        <taxon>Thelephoraceae</taxon>
        <taxon>Thelephora</taxon>
    </lineage>
</organism>
<sequence>MTGTQSHWYFPCFPAALYSDSIWVTAMALFKSNIEHGAAALMGSNLTLTDLLTIGLVDWEGANFESGRPLDSIRFATTVAERLLTQLEVTAHANALQLQASGLDTSLNARNSALEREVEELKDKVNQLDGEFGVLLACVEALEWVTPSEYLSVEDLLRTGGGGEASSSSSIQTLISPQLLIQLPPSPPTNTNYHPPLSSCSTWESNHLPEVVVKTLSGPKWEDDNGMFEETSSTDRYSEGVTLSFDTNYLLTTPTFQLQQPPLTLHSHPPLSSRSMRDMNQILEVFVQTLHSPKWKEEQRMFKEAVIEEYVGISQPSLPGRHSQEATLVKWGVEEDNQDAMMGHKGPLNIGGELEIKMANVGHDERVGGINAN</sequence>
<protein>
    <submittedName>
        <fullName evidence="1">Uncharacterized protein</fullName>
    </submittedName>
</protein>
<reference evidence="1" key="1">
    <citation type="submission" date="2019-10" db="EMBL/GenBank/DDBJ databases">
        <authorList>
            <consortium name="DOE Joint Genome Institute"/>
            <person name="Kuo A."/>
            <person name="Miyauchi S."/>
            <person name="Kiss E."/>
            <person name="Drula E."/>
            <person name="Kohler A."/>
            <person name="Sanchez-Garcia M."/>
            <person name="Andreopoulos B."/>
            <person name="Barry K.W."/>
            <person name="Bonito G."/>
            <person name="Buee M."/>
            <person name="Carver A."/>
            <person name="Chen C."/>
            <person name="Cichocki N."/>
            <person name="Clum A."/>
            <person name="Culley D."/>
            <person name="Crous P.W."/>
            <person name="Fauchery L."/>
            <person name="Girlanda M."/>
            <person name="Hayes R."/>
            <person name="Keri Z."/>
            <person name="Labutti K."/>
            <person name="Lipzen A."/>
            <person name="Lombard V."/>
            <person name="Magnuson J."/>
            <person name="Maillard F."/>
            <person name="Morin E."/>
            <person name="Murat C."/>
            <person name="Nolan M."/>
            <person name="Ohm R."/>
            <person name="Pangilinan J."/>
            <person name="Pereira M."/>
            <person name="Perotto S."/>
            <person name="Peter M."/>
            <person name="Riley R."/>
            <person name="Sitrit Y."/>
            <person name="Stielow B."/>
            <person name="Szollosi G."/>
            <person name="Zifcakova L."/>
            <person name="Stursova M."/>
            <person name="Spatafora J.W."/>
            <person name="Tedersoo L."/>
            <person name="Vaario L.-M."/>
            <person name="Yamada A."/>
            <person name="Yan M."/>
            <person name="Wang P."/>
            <person name="Xu J."/>
            <person name="Bruns T."/>
            <person name="Baldrian P."/>
            <person name="Vilgalys R."/>
            <person name="Henrissat B."/>
            <person name="Grigoriev I.V."/>
            <person name="Hibbett D."/>
            <person name="Nagy L.G."/>
            <person name="Martin F.M."/>
        </authorList>
    </citation>
    <scope>NUCLEOTIDE SEQUENCE</scope>
    <source>
        <strain evidence="1">P2</strain>
    </source>
</reference>
<evidence type="ECO:0000313" key="2">
    <source>
        <dbReference type="Proteomes" id="UP000886501"/>
    </source>
</evidence>
<dbReference type="EMBL" id="MU118508">
    <property type="protein sequence ID" value="KAF9642374.1"/>
    <property type="molecule type" value="Genomic_DNA"/>
</dbReference>
<accession>A0ACB6YYN7</accession>
<evidence type="ECO:0000313" key="1">
    <source>
        <dbReference type="EMBL" id="KAF9642374.1"/>
    </source>
</evidence>
<proteinExistence type="predicted"/>
<gene>
    <name evidence="1" type="ORF">BDM02DRAFT_3193385</name>
</gene>
<keyword evidence="2" id="KW-1185">Reference proteome</keyword>
<name>A0ACB6YYN7_THEGA</name>